<dbReference type="InterPro" id="IPR051735">
    <property type="entry name" value="CFEM_domain"/>
</dbReference>
<keyword evidence="13" id="KW-0325">Glycoprotein</keyword>
<keyword evidence="6 15" id="KW-0349">Heme</keyword>
<comment type="subcellular location">
    <subcellularLocation>
        <location evidence="1">Cell membrane</location>
        <topology evidence="1">Lipid-anchor</topology>
        <topology evidence="1">GPI-anchor</topology>
    </subcellularLocation>
    <subcellularLocation>
        <location evidence="2">Secreted</location>
    </subcellularLocation>
</comment>
<dbReference type="PANTHER" id="PTHR37928">
    <property type="entry name" value="CFEM DOMAIN PROTEIN (AFU_ORTHOLOGUE AFUA_6G14090)"/>
    <property type="match status" value="1"/>
</dbReference>
<keyword evidence="14" id="KW-0449">Lipoprotein</keyword>
<evidence type="ECO:0000256" key="7">
    <source>
        <dbReference type="ARBA" id="ARBA00022622"/>
    </source>
</evidence>
<accession>A0ABR3PG10</accession>
<feature type="region of interest" description="Disordered" evidence="16">
    <location>
        <begin position="310"/>
        <end position="358"/>
    </location>
</feature>
<evidence type="ECO:0000256" key="14">
    <source>
        <dbReference type="ARBA" id="ARBA00023288"/>
    </source>
</evidence>
<feature type="binding site" description="axial binding residue" evidence="15">
    <location>
        <position position="57"/>
    </location>
    <ligand>
        <name>heme</name>
        <dbReference type="ChEBI" id="CHEBI:30413"/>
    </ligand>
    <ligandPart>
        <name>Fe</name>
        <dbReference type="ChEBI" id="CHEBI:18248"/>
    </ligandPart>
</feature>
<feature type="compositionally biased region" description="Low complexity" evidence="16">
    <location>
        <begin position="320"/>
        <end position="329"/>
    </location>
</feature>
<evidence type="ECO:0000256" key="16">
    <source>
        <dbReference type="SAM" id="MobiDB-lite"/>
    </source>
</evidence>
<keyword evidence="11" id="KW-0472">Membrane</keyword>
<evidence type="ECO:0000256" key="13">
    <source>
        <dbReference type="ARBA" id="ARBA00023180"/>
    </source>
</evidence>
<dbReference type="Pfam" id="PF05730">
    <property type="entry name" value="CFEM"/>
    <property type="match status" value="1"/>
</dbReference>
<name>A0ABR3PG10_9PEZI</name>
<dbReference type="SMART" id="SM00747">
    <property type="entry name" value="CFEM"/>
    <property type="match status" value="1"/>
</dbReference>
<feature type="compositionally biased region" description="Gly residues" evidence="16">
    <location>
        <begin position="310"/>
        <end position="319"/>
    </location>
</feature>
<proteinExistence type="inferred from homology"/>
<evidence type="ECO:0000313" key="19">
    <source>
        <dbReference type="EMBL" id="KAL1305096.1"/>
    </source>
</evidence>
<evidence type="ECO:0000256" key="3">
    <source>
        <dbReference type="ARBA" id="ARBA00010031"/>
    </source>
</evidence>
<dbReference type="EMBL" id="JBFMKM010000007">
    <property type="protein sequence ID" value="KAL1305096.1"/>
    <property type="molecule type" value="Genomic_DNA"/>
</dbReference>
<keyword evidence="20" id="KW-1185">Reference proteome</keyword>
<organism evidence="19 20">
    <name type="scientific">Neodothiora populina</name>
    <dbReference type="NCBI Taxonomy" id="2781224"/>
    <lineage>
        <taxon>Eukaryota</taxon>
        <taxon>Fungi</taxon>
        <taxon>Dikarya</taxon>
        <taxon>Ascomycota</taxon>
        <taxon>Pezizomycotina</taxon>
        <taxon>Dothideomycetes</taxon>
        <taxon>Dothideomycetidae</taxon>
        <taxon>Dothideales</taxon>
        <taxon>Dothioraceae</taxon>
        <taxon>Neodothiora</taxon>
    </lineage>
</organism>
<dbReference type="PROSITE" id="PS52012">
    <property type="entry name" value="CFEM"/>
    <property type="match status" value="1"/>
</dbReference>
<evidence type="ECO:0000256" key="4">
    <source>
        <dbReference type="ARBA" id="ARBA00022475"/>
    </source>
</evidence>
<sequence length="414" mass="41289">MIDLPAKFSYALILAVIASANATLPPGIESLAQCGQTCICNMIDDVAQKQWHCTAGDVKRYCSNPDFLNGVRDCAQQACPNKSDADFAFAFATSYCQNAGVAGGPLSGTPLPNNVTTSLVDHPSHIDPGTNVFSGIAPTITAPSNATSSVPCTTLTVGSTPPTQPAPPAIASPATVRTTFIPAVASMQPTSVDAGQSVVTATTTVTSTTVSSLLSTIVGPAQTTTTTIGMTTAVLTMTSLVLSTITSNPPPVTSVISHLRTSVLTSVNTPLPITSTVSNLQTDMSTVTSDPPAVTSTWSSVETFLSTVTGGPGGVGPGSGPTTVTSTGSDATSIWTTNGTPGSVTSTGGSPSSDASVTTSTLTTSDALSSTSNRASTTTLVSTSFLGGAAATPIRTAGPVLGAAALAVVLLVQV</sequence>
<comment type="caution">
    <text evidence="19">The sequence shown here is derived from an EMBL/GenBank/DDBJ whole genome shotgun (WGS) entry which is preliminary data.</text>
</comment>
<keyword evidence="8 15" id="KW-0479">Metal-binding</keyword>
<keyword evidence="4" id="KW-1003">Cell membrane</keyword>
<keyword evidence="12" id="KW-1015">Disulfide bond</keyword>
<evidence type="ECO:0000256" key="15">
    <source>
        <dbReference type="PROSITE-ProRule" id="PRU01356"/>
    </source>
</evidence>
<feature type="chain" id="PRO_5047484749" description="CFEM domain-containing protein" evidence="17">
    <location>
        <begin position="23"/>
        <end position="414"/>
    </location>
</feature>
<feature type="signal peptide" evidence="17">
    <location>
        <begin position="1"/>
        <end position="22"/>
    </location>
</feature>
<evidence type="ECO:0000256" key="17">
    <source>
        <dbReference type="SAM" id="SignalP"/>
    </source>
</evidence>
<comment type="caution">
    <text evidence="15">Lacks conserved residue(s) required for the propagation of feature annotation.</text>
</comment>
<evidence type="ECO:0000256" key="1">
    <source>
        <dbReference type="ARBA" id="ARBA00004609"/>
    </source>
</evidence>
<gene>
    <name evidence="19" type="ORF">AAFC00_002029</name>
</gene>
<evidence type="ECO:0000256" key="8">
    <source>
        <dbReference type="ARBA" id="ARBA00022723"/>
    </source>
</evidence>
<protein>
    <recommendedName>
        <fullName evidence="18">CFEM domain-containing protein</fullName>
    </recommendedName>
</protein>
<dbReference type="PANTHER" id="PTHR37928:SF1">
    <property type="entry name" value="CFEM DOMAIN PROTEIN (AFU_ORTHOLOGUE AFUA_6G14090)"/>
    <property type="match status" value="1"/>
</dbReference>
<dbReference type="InterPro" id="IPR008427">
    <property type="entry name" value="Extracellular_membr_CFEM_dom"/>
</dbReference>
<evidence type="ECO:0000256" key="5">
    <source>
        <dbReference type="ARBA" id="ARBA00022525"/>
    </source>
</evidence>
<keyword evidence="7" id="KW-0336">GPI-anchor</keyword>
<keyword evidence="5" id="KW-0964">Secreted</keyword>
<feature type="domain" description="CFEM" evidence="18">
    <location>
        <begin position="6"/>
        <end position="124"/>
    </location>
</feature>
<evidence type="ECO:0000256" key="6">
    <source>
        <dbReference type="ARBA" id="ARBA00022617"/>
    </source>
</evidence>
<dbReference type="Proteomes" id="UP001562354">
    <property type="component" value="Unassembled WGS sequence"/>
</dbReference>
<evidence type="ECO:0000313" key="20">
    <source>
        <dbReference type="Proteomes" id="UP001562354"/>
    </source>
</evidence>
<evidence type="ECO:0000256" key="10">
    <source>
        <dbReference type="ARBA" id="ARBA00023004"/>
    </source>
</evidence>
<comment type="similarity">
    <text evidence="3">Belongs to the RBT5 family.</text>
</comment>
<dbReference type="GeneID" id="95975731"/>
<keyword evidence="10 15" id="KW-0408">Iron</keyword>
<evidence type="ECO:0000259" key="18">
    <source>
        <dbReference type="PROSITE" id="PS52012"/>
    </source>
</evidence>
<feature type="compositionally biased region" description="Low complexity" evidence="16">
    <location>
        <begin position="336"/>
        <end position="358"/>
    </location>
</feature>
<dbReference type="RefSeq" id="XP_069201370.1">
    <property type="nucleotide sequence ID" value="XM_069347975.1"/>
</dbReference>
<evidence type="ECO:0000256" key="9">
    <source>
        <dbReference type="ARBA" id="ARBA00022729"/>
    </source>
</evidence>
<keyword evidence="9 17" id="KW-0732">Signal</keyword>
<evidence type="ECO:0000256" key="11">
    <source>
        <dbReference type="ARBA" id="ARBA00023136"/>
    </source>
</evidence>
<evidence type="ECO:0000256" key="2">
    <source>
        <dbReference type="ARBA" id="ARBA00004613"/>
    </source>
</evidence>
<reference evidence="19 20" key="1">
    <citation type="submission" date="2024-07" db="EMBL/GenBank/DDBJ databases">
        <title>Draft sequence of the Neodothiora populina.</title>
        <authorList>
            <person name="Drown D.D."/>
            <person name="Schuette U.S."/>
            <person name="Buechlein A.B."/>
            <person name="Rusch D.R."/>
            <person name="Winton L.W."/>
            <person name="Adams G.A."/>
        </authorList>
    </citation>
    <scope>NUCLEOTIDE SEQUENCE [LARGE SCALE GENOMIC DNA]</scope>
    <source>
        <strain evidence="19 20">CPC 39397</strain>
    </source>
</reference>
<evidence type="ECO:0000256" key="12">
    <source>
        <dbReference type="ARBA" id="ARBA00023157"/>
    </source>
</evidence>